<comment type="similarity">
    <text evidence="1">Belongs to the ABC transporter superfamily.</text>
</comment>
<dbReference type="Pfam" id="PF00005">
    <property type="entry name" value="ABC_tran"/>
    <property type="match status" value="1"/>
</dbReference>
<dbReference type="PANTHER" id="PTHR43820">
    <property type="entry name" value="HIGH-AFFINITY BRANCHED-CHAIN AMINO ACID TRANSPORT ATP-BINDING PROTEIN LIVF"/>
    <property type="match status" value="1"/>
</dbReference>
<dbReference type="PROSITE" id="PS50893">
    <property type="entry name" value="ABC_TRANSPORTER_2"/>
    <property type="match status" value="1"/>
</dbReference>
<dbReference type="InterPro" id="IPR052156">
    <property type="entry name" value="BCAA_Transport_ATP-bd_LivF"/>
</dbReference>
<organism evidence="7 8">
    <name type="scientific">Diplocloster modestus</name>
    <dbReference type="NCBI Taxonomy" id="2850322"/>
    <lineage>
        <taxon>Bacteria</taxon>
        <taxon>Bacillati</taxon>
        <taxon>Bacillota</taxon>
        <taxon>Clostridia</taxon>
        <taxon>Lachnospirales</taxon>
        <taxon>Lachnospiraceae</taxon>
        <taxon>Diplocloster</taxon>
    </lineage>
</organism>
<evidence type="ECO:0000256" key="5">
    <source>
        <dbReference type="ARBA" id="ARBA00022970"/>
    </source>
</evidence>
<dbReference type="PROSITE" id="PS00211">
    <property type="entry name" value="ABC_TRANSPORTER_1"/>
    <property type="match status" value="1"/>
</dbReference>
<keyword evidence="3" id="KW-0547">Nucleotide-binding</keyword>
<dbReference type="SMART" id="SM00382">
    <property type="entry name" value="AAA"/>
    <property type="match status" value="1"/>
</dbReference>
<comment type="caution">
    <text evidence="7">The sequence shown here is derived from an EMBL/GenBank/DDBJ whole genome shotgun (WGS) entry which is preliminary data.</text>
</comment>
<evidence type="ECO:0000259" key="6">
    <source>
        <dbReference type="PROSITE" id="PS50893"/>
    </source>
</evidence>
<dbReference type="Proteomes" id="UP001314681">
    <property type="component" value="Unassembled WGS sequence"/>
</dbReference>
<sequence length="234" mass="25622">MLKLTNITAGYGKLQILNGITFQAKENQITVILGSNGCGKSTTLKVITGLLKPSGGTVEFNGISTGGKRPQEIVRSGITYVTQNKDVFPSMTVEENLLLGAYTISDKRTVSRNMTEVFDFLPRLKERMNSPSGLLSGGEQQMLSIGRGLMSSPKMLILDEPSAALSPKISQEIYALIQRLHTEKGISILLVDQNVKLALEVADYVYVFSEGHVVMSGTAKELREWELKAFYLGM</sequence>
<dbReference type="InterPro" id="IPR003593">
    <property type="entry name" value="AAA+_ATPase"/>
</dbReference>
<dbReference type="SUPFAM" id="SSF52540">
    <property type="entry name" value="P-loop containing nucleoside triphosphate hydrolases"/>
    <property type="match status" value="1"/>
</dbReference>
<dbReference type="GO" id="GO:0005524">
    <property type="term" value="F:ATP binding"/>
    <property type="evidence" value="ECO:0007669"/>
    <property type="project" value="UniProtKB-KW"/>
</dbReference>
<dbReference type="RefSeq" id="WP_238727083.1">
    <property type="nucleotide sequence ID" value="NZ_JAHQCX010000012.1"/>
</dbReference>
<accession>A0ABS6KAY2</accession>
<dbReference type="Gene3D" id="3.40.50.300">
    <property type="entry name" value="P-loop containing nucleotide triphosphate hydrolases"/>
    <property type="match status" value="1"/>
</dbReference>
<keyword evidence="2" id="KW-0813">Transport</keyword>
<name>A0ABS6KAY2_9FIRM</name>
<keyword evidence="8" id="KW-1185">Reference proteome</keyword>
<proteinExistence type="inferred from homology"/>
<dbReference type="InterPro" id="IPR017871">
    <property type="entry name" value="ABC_transporter-like_CS"/>
</dbReference>
<protein>
    <submittedName>
        <fullName evidence="7">ABC transporter ATP-binding protein</fullName>
    </submittedName>
</protein>
<dbReference type="CDD" id="cd03224">
    <property type="entry name" value="ABC_TM1139_LivF_branched"/>
    <property type="match status" value="1"/>
</dbReference>
<gene>
    <name evidence="7" type="ORF">KTH90_16770</name>
</gene>
<keyword evidence="4 7" id="KW-0067">ATP-binding</keyword>
<evidence type="ECO:0000256" key="1">
    <source>
        <dbReference type="ARBA" id="ARBA00005417"/>
    </source>
</evidence>
<dbReference type="PANTHER" id="PTHR43820:SF4">
    <property type="entry name" value="HIGH-AFFINITY BRANCHED-CHAIN AMINO ACID TRANSPORT ATP-BINDING PROTEIN LIVF"/>
    <property type="match status" value="1"/>
</dbReference>
<evidence type="ECO:0000313" key="8">
    <source>
        <dbReference type="Proteomes" id="UP001314681"/>
    </source>
</evidence>
<keyword evidence="5" id="KW-0029">Amino-acid transport</keyword>
<evidence type="ECO:0000313" key="7">
    <source>
        <dbReference type="EMBL" id="MBU9727665.1"/>
    </source>
</evidence>
<evidence type="ECO:0000256" key="3">
    <source>
        <dbReference type="ARBA" id="ARBA00022741"/>
    </source>
</evidence>
<evidence type="ECO:0000256" key="4">
    <source>
        <dbReference type="ARBA" id="ARBA00022840"/>
    </source>
</evidence>
<evidence type="ECO:0000256" key="2">
    <source>
        <dbReference type="ARBA" id="ARBA00022448"/>
    </source>
</evidence>
<feature type="domain" description="ABC transporter" evidence="6">
    <location>
        <begin position="2"/>
        <end position="234"/>
    </location>
</feature>
<dbReference type="InterPro" id="IPR003439">
    <property type="entry name" value="ABC_transporter-like_ATP-bd"/>
</dbReference>
<dbReference type="InterPro" id="IPR027417">
    <property type="entry name" value="P-loop_NTPase"/>
</dbReference>
<dbReference type="EMBL" id="JAHQCX010000012">
    <property type="protein sequence ID" value="MBU9727665.1"/>
    <property type="molecule type" value="Genomic_DNA"/>
</dbReference>
<reference evidence="7 8" key="1">
    <citation type="submission" date="2021-06" db="EMBL/GenBank/DDBJ databases">
        <title>Description of novel taxa of the family Lachnospiraceae.</title>
        <authorList>
            <person name="Chaplin A.V."/>
            <person name="Sokolova S.R."/>
            <person name="Pikina A.P."/>
            <person name="Korzhanova M."/>
            <person name="Belova V."/>
            <person name="Korostin D."/>
            <person name="Efimov B.A."/>
        </authorList>
    </citation>
    <scope>NUCLEOTIDE SEQUENCE [LARGE SCALE GENOMIC DNA]</scope>
    <source>
        <strain evidence="7 8">ASD4241</strain>
    </source>
</reference>